<dbReference type="RefSeq" id="WP_392819268.1">
    <property type="nucleotide sequence ID" value="NZ_JBICYV010000010.1"/>
</dbReference>
<sequence>MGGLRPGAGALDGHRPGARGDAGAGESEGGGRPCPPTAGGCAGRLSAPPARCARTPVRLPGITFPENEQKPSTGNIKPAGHGDLATPAATLHAVKVGITLPLAEYPGKQPSYDETRALARQAEAAGFDSLWCFDHLLFREDGEPAEGIWECWTTLSALAEATSRIQLGTLVLCTAFRNPAVLAKMAVTLDSISNGRLILGLGAGWHRPEFEAFGIDFDHRVARFEEAVHIIASLLRTGKAEFDGRHSWVHGGELRPRGVRPAGPPLLIGGSGPRMLRATARHADLWNGCWFGDPAGFAPALHAVREACTAAGRDPSTLRVTAGVNVVPGVPASPPDPRRPVLSGTPADLAAGFAGYRDLGADHLVCNLNPHHAAAQRALAEALRRYRSEPDPTEEGPVR</sequence>
<evidence type="ECO:0000313" key="8">
    <source>
        <dbReference type="Proteomes" id="UP001604267"/>
    </source>
</evidence>
<proteinExistence type="predicted"/>
<dbReference type="PANTHER" id="PTHR42847">
    <property type="entry name" value="ALKANESULFONATE MONOOXYGENASE"/>
    <property type="match status" value="1"/>
</dbReference>
<comment type="caution">
    <text evidence="7">The sequence shown here is derived from an EMBL/GenBank/DDBJ whole genome shotgun (WGS) entry which is preliminary data.</text>
</comment>
<dbReference type="InterPro" id="IPR019921">
    <property type="entry name" value="Lucif-like_OxRdtase_Rv2161c"/>
</dbReference>
<dbReference type="NCBIfam" id="TIGR03619">
    <property type="entry name" value="F420_Rv2161c"/>
    <property type="match status" value="1"/>
</dbReference>
<dbReference type="InterPro" id="IPR050172">
    <property type="entry name" value="SsuD_RutA_monooxygenase"/>
</dbReference>
<evidence type="ECO:0000256" key="1">
    <source>
        <dbReference type="ARBA" id="ARBA00022630"/>
    </source>
</evidence>
<evidence type="ECO:0000313" key="7">
    <source>
        <dbReference type="EMBL" id="MFG3013124.1"/>
    </source>
</evidence>
<reference evidence="7 8" key="1">
    <citation type="submission" date="2024-10" db="EMBL/GenBank/DDBJ databases">
        <title>The Natural Products Discovery Center: Release of the First 8490 Sequenced Strains for Exploring Actinobacteria Biosynthetic Diversity.</title>
        <authorList>
            <person name="Kalkreuter E."/>
            <person name="Kautsar S.A."/>
            <person name="Yang D."/>
            <person name="Bader C.D."/>
            <person name="Teijaro C.N."/>
            <person name="Fluegel L."/>
            <person name="Davis C.M."/>
            <person name="Simpson J.R."/>
            <person name="Lauterbach L."/>
            <person name="Steele A.D."/>
            <person name="Gui C."/>
            <person name="Meng S."/>
            <person name="Li G."/>
            <person name="Viehrig K."/>
            <person name="Ye F."/>
            <person name="Su P."/>
            <person name="Kiefer A.F."/>
            <person name="Nichols A."/>
            <person name="Cepeda A.J."/>
            <person name="Yan W."/>
            <person name="Fan B."/>
            <person name="Jiang Y."/>
            <person name="Adhikari A."/>
            <person name="Zheng C.-J."/>
            <person name="Schuster L."/>
            <person name="Cowan T.M."/>
            <person name="Smanski M.J."/>
            <person name="Chevrette M.G."/>
            <person name="De Carvalho L.P.S."/>
            <person name="Shen B."/>
        </authorList>
    </citation>
    <scope>NUCLEOTIDE SEQUENCE [LARGE SCALE GENOMIC DNA]</scope>
    <source>
        <strain evidence="7 8">NPDC048320</strain>
    </source>
</reference>
<keyword evidence="2" id="KW-0288">FMN</keyword>
<name>A0ABW7B7G6_9ACTN</name>
<dbReference type="PANTHER" id="PTHR42847:SF4">
    <property type="entry name" value="ALKANESULFONATE MONOOXYGENASE-RELATED"/>
    <property type="match status" value="1"/>
</dbReference>
<feature type="region of interest" description="Disordered" evidence="5">
    <location>
        <begin position="60"/>
        <end position="80"/>
    </location>
</feature>
<dbReference type="InterPro" id="IPR011251">
    <property type="entry name" value="Luciferase-like_dom"/>
</dbReference>
<dbReference type="Gene3D" id="3.20.20.30">
    <property type="entry name" value="Luciferase-like domain"/>
    <property type="match status" value="1"/>
</dbReference>
<feature type="region of interest" description="Disordered" evidence="5">
    <location>
        <begin position="1"/>
        <end position="36"/>
    </location>
</feature>
<keyword evidence="8" id="KW-1185">Reference proteome</keyword>
<keyword evidence="3" id="KW-0560">Oxidoreductase</keyword>
<feature type="compositionally biased region" description="Gly residues" evidence="5">
    <location>
        <begin position="20"/>
        <end position="32"/>
    </location>
</feature>
<dbReference type="InterPro" id="IPR036661">
    <property type="entry name" value="Luciferase-like_sf"/>
</dbReference>
<organism evidence="7 8">
    <name type="scientific">Streptomyces cinerochromogenes</name>
    <dbReference type="NCBI Taxonomy" id="66422"/>
    <lineage>
        <taxon>Bacteria</taxon>
        <taxon>Bacillati</taxon>
        <taxon>Actinomycetota</taxon>
        <taxon>Actinomycetes</taxon>
        <taxon>Kitasatosporales</taxon>
        <taxon>Streptomycetaceae</taxon>
        <taxon>Streptomyces</taxon>
    </lineage>
</organism>
<dbReference type="EMBL" id="JBICYV010000010">
    <property type="protein sequence ID" value="MFG3013124.1"/>
    <property type="molecule type" value="Genomic_DNA"/>
</dbReference>
<dbReference type="Pfam" id="PF00296">
    <property type="entry name" value="Bac_luciferase"/>
    <property type="match status" value="1"/>
</dbReference>
<evidence type="ECO:0000256" key="5">
    <source>
        <dbReference type="SAM" id="MobiDB-lite"/>
    </source>
</evidence>
<evidence type="ECO:0000256" key="3">
    <source>
        <dbReference type="ARBA" id="ARBA00023002"/>
    </source>
</evidence>
<feature type="domain" description="Luciferase-like" evidence="6">
    <location>
        <begin position="106"/>
        <end position="327"/>
    </location>
</feature>
<keyword evidence="1" id="KW-0285">Flavoprotein</keyword>
<keyword evidence="4" id="KW-0503">Monooxygenase</keyword>
<dbReference type="Proteomes" id="UP001604267">
    <property type="component" value="Unassembled WGS sequence"/>
</dbReference>
<gene>
    <name evidence="7" type="ORF">ACGFZB_22175</name>
</gene>
<evidence type="ECO:0000256" key="2">
    <source>
        <dbReference type="ARBA" id="ARBA00022643"/>
    </source>
</evidence>
<protein>
    <submittedName>
        <fullName evidence="7">LLM class flavin-dependent oxidoreductase</fullName>
    </submittedName>
</protein>
<evidence type="ECO:0000259" key="6">
    <source>
        <dbReference type="Pfam" id="PF00296"/>
    </source>
</evidence>
<dbReference type="SUPFAM" id="SSF51679">
    <property type="entry name" value="Bacterial luciferase-like"/>
    <property type="match status" value="1"/>
</dbReference>
<accession>A0ABW7B7G6</accession>
<evidence type="ECO:0000256" key="4">
    <source>
        <dbReference type="ARBA" id="ARBA00023033"/>
    </source>
</evidence>